<sequence>MAKVTGVDAVKRRLNSITGPEAVRLMGQALYVAGDLIATDAAISITAGAVSGKGHVASRPGEAPNADTHRLDRSIETVLVGPLHVQVSANAPYAAALEFGTSKVAERPFMRPSVAKNRDEVRQMVGDAVSAVVRRNGGK</sequence>
<gene>
    <name evidence="1" type="ORF">FYJ91_11175</name>
</gene>
<dbReference type="EMBL" id="VTOU01000003">
    <property type="protein sequence ID" value="TZG25582.1"/>
    <property type="molecule type" value="Genomic_DNA"/>
</dbReference>
<evidence type="ECO:0000313" key="1">
    <source>
        <dbReference type="EMBL" id="TZG25582.1"/>
    </source>
</evidence>
<dbReference type="Proteomes" id="UP000322077">
    <property type="component" value="Unassembled WGS sequence"/>
</dbReference>
<dbReference type="RefSeq" id="WP_149522389.1">
    <property type="nucleotide sequence ID" value="NZ_VTOU01000003.1"/>
</dbReference>
<name>A0A5D9C2U3_9SPHN</name>
<dbReference type="AlphaFoldDB" id="A0A5D9C2U3"/>
<keyword evidence="2" id="KW-1185">Reference proteome</keyword>
<evidence type="ECO:0000313" key="2">
    <source>
        <dbReference type="Proteomes" id="UP000322077"/>
    </source>
</evidence>
<protein>
    <submittedName>
        <fullName evidence="1">HK97 gp10 family phage protein</fullName>
    </submittedName>
</protein>
<comment type="caution">
    <text evidence="1">The sequence shown here is derived from an EMBL/GenBank/DDBJ whole genome shotgun (WGS) entry which is preliminary data.</text>
</comment>
<organism evidence="1 2">
    <name type="scientific">Sphingomonas montanisoli</name>
    <dbReference type="NCBI Taxonomy" id="2606412"/>
    <lineage>
        <taxon>Bacteria</taxon>
        <taxon>Pseudomonadati</taxon>
        <taxon>Pseudomonadota</taxon>
        <taxon>Alphaproteobacteria</taxon>
        <taxon>Sphingomonadales</taxon>
        <taxon>Sphingomonadaceae</taxon>
        <taxon>Sphingomonas</taxon>
    </lineage>
</organism>
<dbReference type="NCBIfam" id="TIGR01725">
    <property type="entry name" value="phge_HK97_gp10"/>
    <property type="match status" value="1"/>
</dbReference>
<dbReference type="InterPro" id="IPR010064">
    <property type="entry name" value="HK97-gp10_tail"/>
</dbReference>
<reference evidence="1 2" key="1">
    <citation type="submission" date="2019-08" db="EMBL/GenBank/DDBJ databases">
        <authorList>
            <person name="Wang G."/>
            <person name="Xu Z."/>
        </authorList>
    </citation>
    <scope>NUCLEOTIDE SEQUENCE [LARGE SCALE GENOMIC DNA]</scope>
    <source>
        <strain evidence="1 2">ZX</strain>
    </source>
</reference>
<accession>A0A5D9C2U3</accession>
<proteinExistence type="predicted"/>